<feature type="transmembrane region" description="Helical" evidence="1">
    <location>
        <begin position="54"/>
        <end position="75"/>
    </location>
</feature>
<dbReference type="EMBL" id="FRAR01000007">
    <property type="protein sequence ID" value="SHK12099.1"/>
    <property type="molecule type" value="Genomic_DNA"/>
</dbReference>
<protein>
    <submittedName>
        <fullName evidence="2">Uncharacterized protein</fullName>
    </submittedName>
</protein>
<keyword evidence="1" id="KW-0812">Transmembrane</keyword>
<feature type="transmembrane region" description="Helical" evidence="1">
    <location>
        <begin position="87"/>
        <end position="106"/>
    </location>
</feature>
<keyword evidence="1" id="KW-1133">Transmembrane helix</keyword>
<name>A0A1M6PVY8_9FIRM</name>
<evidence type="ECO:0000313" key="2">
    <source>
        <dbReference type="EMBL" id="SHK12099.1"/>
    </source>
</evidence>
<gene>
    <name evidence="2" type="ORF">SAMN02745123_00743</name>
</gene>
<sequence>MTSPIKIKDMLENKLTTIVTGLTLFVTGFIALLLVEFITELFMWKIIKEKVDKLIFFNILNAISGIVVSYCVLYVISKIVPRIKLTWWLVVFGAILYCAFDILKLVSKLKQM</sequence>
<feature type="transmembrane region" description="Helical" evidence="1">
    <location>
        <begin position="18"/>
        <end position="42"/>
    </location>
</feature>
<proteinExistence type="predicted"/>
<dbReference type="STRING" id="1121421.SAMN02745123_00743"/>
<accession>A0A1M6PVY8</accession>
<evidence type="ECO:0000256" key="1">
    <source>
        <dbReference type="SAM" id="Phobius"/>
    </source>
</evidence>
<keyword evidence="3" id="KW-1185">Reference proteome</keyword>
<reference evidence="3" key="1">
    <citation type="submission" date="2016-11" db="EMBL/GenBank/DDBJ databases">
        <authorList>
            <person name="Varghese N."/>
            <person name="Submissions S."/>
        </authorList>
    </citation>
    <scope>NUCLEOTIDE SEQUENCE [LARGE SCALE GENOMIC DNA]</scope>
    <source>
        <strain evidence="3">DSM 10349</strain>
    </source>
</reference>
<evidence type="ECO:0000313" key="3">
    <source>
        <dbReference type="Proteomes" id="UP000183997"/>
    </source>
</evidence>
<organism evidence="2 3">
    <name type="scientific">Desulforamulus aeronauticus DSM 10349</name>
    <dbReference type="NCBI Taxonomy" id="1121421"/>
    <lineage>
        <taxon>Bacteria</taxon>
        <taxon>Bacillati</taxon>
        <taxon>Bacillota</taxon>
        <taxon>Clostridia</taxon>
        <taxon>Eubacteriales</taxon>
        <taxon>Peptococcaceae</taxon>
        <taxon>Desulforamulus</taxon>
    </lineage>
</organism>
<dbReference type="Proteomes" id="UP000183997">
    <property type="component" value="Unassembled WGS sequence"/>
</dbReference>
<dbReference type="AlphaFoldDB" id="A0A1M6PVY8"/>
<dbReference type="RefSeq" id="WP_072911046.1">
    <property type="nucleotide sequence ID" value="NZ_FRAR01000007.1"/>
</dbReference>
<keyword evidence="1" id="KW-0472">Membrane</keyword>